<evidence type="ECO:0000256" key="6">
    <source>
        <dbReference type="SAM" id="SignalP"/>
    </source>
</evidence>
<accession>A0A0D6L838</accession>
<dbReference type="PROSITE" id="PS00775">
    <property type="entry name" value="GLYCOSYL_HYDROL_F3"/>
    <property type="match status" value="1"/>
</dbReference>
<dbReference type="EC" id="3.2.1.52" evidence="3"/>
<feature type="signal peptide" evidence="6">
    <location>
        <begin position="1"/>
        <end position="19"/>
    </location>
</feature>
<dbReference type="PANTHER" id="PTHR30480">
    <property type="entry name" value="BETA-HEXOSAMINIDASE-RELATED"/>
    <property type="match status" value="1"/>
</dbReference>
<feature type="chain" id="PRO_5002306751" description="beta-N-acetylhexosaminidase" evidence="6">
    <location>
        <begin position="20"/>
        <end position="376"/>
    </location>
</feature>
<evidence type="ECO:0000256" key="2">
    <source>
        <dbReference type="ARBA" id="ARBA00005336"/>
    </source>
</evidence>
<dbReference type="GO" id="GO:0009254">
    <property type="term" value="P:peptidoglycan turnover"/>
    <property type="evidence" value="ECO:0007669"/>
    <property type="project" value="TreeGrafter"/>
</dbReference>
<keyword evidence="6" id="KW-0732">Signal</keyword>
<dbReference type="GO" id="GO:0004563">
    <property type="term" value="F:beta-N-acetylhexosaminidase activity"/>
    <property type="evidence" value="ECO:0007669"/>
    <property type="project" value="UniProtKB-EC"/>
</dbReference>
<keyword evidence="4 8" id="KW-0378">Hydrolase</keyword>
<evidence type="ECO:0000256" key="3">
    <source>
        <dbReference type="ARBA" id="ARBA00012663"/>
    </source>
</evidence>
<dbReference type="AlphaFoldDB" id="A0A0D6L838"/>
<gene>
    <name evidence="8" type="ORF">ANCCEY_15175</name>
</gene>
<dbReference type="SUPFAM" id="SSF51445">
    <property type="entry name" value="(Trans)glycosidases"/>
    <property type="match status" value="1"/>
</dbReference>
<dbReference type="Gene3D" id="3.20.20.300">
    <property type="entry name" value="Glycoside hydrolase, family 3, N-terminal domain"/>
    <property type="match status" value="1"/>
</dbReference>
<feature type="domain" description="Glycoside hydrolase family 3 N-terminal" evidence="7">
    <location>
        <begin position="57"/>
        <end position="362"/>
    </location>
</feature>
<evidence type="ECO:0000313" key="9">
    <source>
        <dbReference type="Proteomes" id="UP000054495"/>
    </source>
</evidence>
<dbReference type="InterPro" id="IPR050226">
    <property type="entry name" value="NagZ_Beta-hexosaminidase"/>
</dbReference>
<evidence type="ECO:0000256" key="5">
    <source>
        <dbReference type="ARBA" id="ARBA00023295"/>
    </source>
</evidence>
<keyword evidence="9" id="KW-1185">Reference proteome</keyword>
<comment type="similarity">
    <text evidence="2">Belongs to the glycosyl hydrolase 3 family.</text>
</comment>
<evidence type="ECO:0000256" key="1">
    <source>
        <dbReference type="ARBA" id="ARBA00001231"/>
    </source>
</evidence>
<dbReference type="PANTHER" id="PTHR30480:SF13">
    <property type="entry name" value="BETA-HEXOSAMINIDASE"/>
    <property type="match status" value="1"/>
</dbReference>
<dbReference type="Pfam" id="PF00933">
    <property type="entry name" value="Glyco_hydro_3"/>
    <property type="match status" value="1"/>
</dbReference>
<comment type="catalytic activity">
    <reaction evidence="1">
        <text>Hydrolysis of terminal non-reducing N-acetyl-D-hexosamine residues in N-acetyl-beta-D-hexosaminides.</text>
        <dbReference type="EC" id="3.2.1.52"/>
    </reaction>
</comment>
<evidence type="ECO:0000313" key="8">
    <source>
        <dbReference type="EMBL" id="EPB65756.1"/>
    </source>
</evidence>
<dbReference type="InterPro" id="IPR017853">
    <property type="entry name" value="GH"/>
</dbReference>
<proteinExistence type="inferred from homology"/>
<evidence type="ECO:0000256" key="4">
    <source>
        <dbReference type="ARBA" id="ARBA00022801"/>
    </source>
</evidence>
<keyword evidence="5" id="KW-0326">Glycosidase</keyword>
<dbReference type="InterPro" id="IPR001764">
    <property type="entry name" value="Glyco_hydro_3_N"/>
</dbReference>
<organism evidence="8 9">
    <name type="scientific">Ancylostoma ceylanicum</name>
    <dbReference type="NCBI Taxonomy" id="53326"/>
    <lineage>
        <taxon>Eukaryota</taxon>
        <taxon>Metazoa</taxon>
        <taxon>Ecdysozoa</taxon>
        <taxon>Nematoda</taxon>
        <taxon>Chromadorea</taxon>
        <taxon>Rhabditida</taxon>
        <taxon>Rhabditina</taxon>
        <taxon>Rhabditomorpha</taxon>
        <taxon>Strongyloidea</taxon>
        <taxon>Ancylostomatidae</taxon>
        <taxon>Ancylostomatinae</taxon>
        <taxon>Ancylostoma</taxon>
    </lineage>
</organism>
<dbReference type="Proteomes" id="UP000054495">
    <property type="component" value="Unassembled WGS sequence"/>
</dbReference>
<dbReference type="InterPro" id="IPR019800">
    <property type="entry name" value="Glyco_hydro_3_AS"/>
</dbReference>
<sequence>MNKFLTYVFCAGLSFGTCAQIEEAGPVNVPMGIQHYFDSIPYVSEEVDFIFSKLTDEEKVAQLIMPAMGRLGQSEETIMKLVAEKKIGGVLMLNGTKDQFTKWIAAINTKNTELGALPFLYSADAEPSLVNRKIIGSASVKKASEITTEAEVREVAQTISKDLNEIGINYNFSPVSDMSSNSTVGYRGFGKDPKNIVPFSLAFIEESTNANIISTVKHFPGHGLVSGDTHKSLQVIDGELKELDIFKQLVAQHVPSIMIGHLAVKNNPKYNTNGLPATVSPVIVTDLLRKELGYQGLVVTDAMNMGGVAQVPNVNVAVIDAGCDIILMPVDANKAHAEILKKYQSDEVFKAKADEAVKRVIRMKYCLTLEFPIFED</sequence>
<evidence type="ECO:0000259" key="7">
    <source>
        <dbReference type="Pfam" id="PF00933"/>
    </source>
</evidence>
<name>A0A0D6L838_9BILA</name>
<dbReference type="EMBL" id="KE127178">
    <property type="protein sequence ID" value="EPB65756.1"/>
    <property type="molecule type" value="Genomic_DNA"/>
</dbReference>
<protein>
    <recommendedName>
        <fullName evidence="3">beta-N-acetylhexosaminidase</fullName>
        <ecNumber evidence="3">3.2.1.52</ecNumber>
    </recommendedName>
</protein>
<dbReference type="InterPro" id="IPR036962">
    <property type="entry name" value="Glyco_hydro_3_N_sf"/>
</dbReference>
<dbReference type="GO" id="GO:0005975">
    <property type="term" value="P:carbohydrate metabolic process"/>
    <property type="evidence" value="ECO:0007669"/>
    <property type="project" value="InterPro"/>
</dbReference>
<reference evidence="8 9" key="1">
    <citation type="submission" date="2013-05" db="EMBL/GenBank/DDBJ databases">
        <title>Draft genome of the parasitic nematode Anyclostoma ceylanicum.</title>
        <authorList>
            <person name="Mitreva M."/>
        </authorList>
    </citation>
    <scope>NUCLEOTIDE SEQUENCE [LARGE SCALE GENOMIC DNA]</scope>
</reference>